<dbReference type="SUPFAM" id="SSF75217">
    <property type="entry name" value="alpha/beta knot"/>
    <property type="match status" value="1"/>
</dbReference>
<dbReference type="Pfam" id="PF22435">
    <property type="entry name" value="MRM3-like_sub_bind"/>
    <property type="match status" value="1"/>
</dbReference>
<dbReference type="InterPro" id="IPR051259">
    <property type="entry name" value="rRNA_Methyltransferase"/>
</dbReference>
<dbReference type="GO" id="GO:0003723">
    <property type="term" value="F:RNA binding"/>
    <property type="evidence" value="ECO:0007669"/>
    <property type="project" value="InterPro"/>
</dbReference>
<feature type="non-terminal residue" evidence="5">
    <location>
        <position position="212"/>
    </location>
</feature>
<sequence>VKYVRSLYRRRVRYRERRFVIEGVRLVEEAFRAGIAPALLFYSQGVNAIPGGREVLVELQKGGSPTFAVSEKVMRAMADTVSPQGVLAVVPFVELAPPPSPSLGLVLDRLRDPGNLGTILRSANAAGVEQVILAPRTVDPYNPKVVRGAMGAHFRLPFEVLSWPEITETLGAVQVLLADVRAEQAYYEVDWTRPSALIIGGEAYGASREARE</sequence>
<keyword evidence="3" id="KW-0808">Transferase</keyword>
<reference evidence="5" key="1">
    <citation type="journal article" date="2014" name="Front. Microbiol.">
        <title>High frequency of phylogenetically diverse reductive dehalogenase-homologous genes in deep subseafloor sedimentary metagenomes.</title>
        <authorList>
            <person name="Kawai M."/>
            <person name="Futagami T."/>
            <person name="Toyoda A."/>
            <person name="Takaki Y."/>
            <person name="Nishi S."/>
            <person name="Hori S."/>
            <person name="Arai W."/>
            <person name="Tsubouchi T."/>
            <person name="Morono Y."/>
            <person name="Uchiyama I."/>
            <person name="Ito T."/>
            <person name="Fujiyama A."/>
            <person name="Inagaki F."/>
            <person name="Takami H."/>
        </authorList>
    </citation>
    <scope>NUCLEOTIDE SEQUENCE</scope>
    <source>
        <strain evidence="5">Expedition CK06-06</strain>
    </source>
</reference>
<comment type="caution">
    <text evidence="5">The sequence shown here is derived from an EMBL/GenBank/DDBJ whole genome shotgun (WGS) entry which is preliminary data.</text>
</comment>
<dbReference type="GO" id="GO:0006396">
    <property type="term" value="P:RNA processing"/>
    <property type="evidence" value="ECO:0007669"/>
    <property type="project" value="InterPro"/>
</dbReference>
<name>X0Z1J1_9ZZZZ</name>
<dbReference type="InterPro" id="IPR029028">
    <property type="entry name" value="Alpha/beta_knot_MTases"/>
</dbReference>
<dbReference type="InterPro" id="IPR001537">
    <property type="entry name" value="SpoU_MeTrfase"/>
</dbReference>
<dbReference type="InterPro" id="IPR053888">
    <property type="entry name" value="MRM3-like_sub_bind"/>
</dbReference>
<feature type="non-terminal residue" evidence="5">
    <location>
        <position position="1"/>
    </location>
</feature>
<keyword evidence="2" id="KW-0489">Methyltransferase</keyword>
<evidence type="ECO:0000256" key="2">
    <source>
        <dbReference type="ARBA" id="ARBA00022603"/>
    </source>
</evidence>
<gene>
    <name evidence="5" type="ORF">S01H1_81184</name>
</gene>
<dbReference type="CDD" id="cd18095">
    <property type="entry name" value="SpoU-like_rRNA-MTase"/>
    <property type="match status" value="1"/>
</dbReference>
<feature type="domain" description="RNA 2-O ribose methyltransferase substrate binding" evidence="4">
    <location>
        <begin position="20"/>
        <end position="96"/>
    </location>
</feature>
<accession>X0Z1J1</accession>
<dbReference type="GO" id="GO:0008173">
    <property type="term" value="F:RNA methyltransferase activity"/>
    <property type="evidence" value="ECO:0007669"/>
    <property type="project" value="InterPro"/>
</dbReference>
<evidence type="ECO:0000256" key="3">
    <source>
        <dbReference type="ARBA" id="ARBA00022679"/>
    </source>
</evidence>
<dbReference type="InterPro" id="IPR013123">
    <property type="entry name" value="SpoU_subst-bd"/>
</dbReference>
<dbReference type="PANTHER" id="PTHR43191">
    <property type="entry name" value="RRNA METHYLTRANSFERASE 3"/>
    <property type="match status" value="1"/>
</dbReference>
<dbReference type="SUPFAM" id="SSF55315">
    <property type="entry name" value="L30e-like"/>
    <property type="match status" value="1"/>
</dbReference>
<dbReference type="SMART" id="SM00967">
    <property type="entry name" value="SpoU_sub_bind"/>
    <property type="match status" value="1"/>
</dbReference>
<dbReference type="Gene3D" id="3.40.1280.10">
    <property type="match status" value="1"/>
</dbReference>
<dbReference type="Pfam" id="PF00588">
    <property type="entry name" value="SpoU_methylase"/>
    <property type="match status" value="1"/>
</dbReference>
<dbReference type="GO" id="GO:0005737">
    <property type="term" value="C:cytoplasm"/>
    <property type="evidence" value="ECO:0007669"/>
    <property type="project" value="UniProtKB-ARBA"/>
</dbReference>
<dbReference type="EMBL" id="BARS01054906">
    <property type="protein sequence ID" value="GAG52447.1"/>
    <property type="molecule type" value="Genomic_DNA"/>
</dbReference>
<dbReference type="AlphaFoldDB" id="X0Z1J1"/>
<proteinExistence type="inferred from homology"/>
<dbReference type="InterPro" id="IPR029064">
    <property type="entry name" value="Ribosomal_eL30-like_sf"/>
</dbReference>
<comment type="similarity">
    <text evidence="1">Belongs to the class IV-like SAM-binding methyltransferase superfamily. RNA methyltransferase TrmH family.</text>
</comment>
<evidence type="ECO:0000313" key="5">
    <source>
        <dbReference type="EMBL" id="GAG52447.1"/>
    </source>
</evidence>
<organism evidence="5">
    <name type="scientific">marine sediment metagenome</name>
    <dbReference type="NCBI Taxonomy" id="412755"/>
    <lineage>
        <taxon>unclassified sequences</taxon>
        <taxon>metagenomes</taxon>
        <taxon>ecological metagenomes</taxon>
    </lineage>
</organism>
<dbReference type="InterPro" id="IPR029026">
    <property type="entry name" value="tRNA_m1G_MTases_N"/>
</dbReference>
<protein>
    <recommendedName>
        <fullName evidence="4">RNA 2-O ribose methyltransferase substrate binding domain-containing protein</fullName>
    </recommendedName>
</protein>
<evidence type="ECO:0000256" key="1">
    <source>
        <dbReference type="ARBA" id="ARBA00007228"/>
    </source>
</evidence>
<dbReference type="PANTHER" id="PTHR43191:SF2">
    <property type="entry name" value="RRNA METHYLTRANSFERASE 3, MITOCHONDRIAL"/>
    <property type="match status" value="1"/>
</dbReference>
<dbReference type="GO" id="GO:0032259">
    <property type="term" value="P:methylation"/>
    <property type="evidence" value="ECO:0007669"/>
    <property type="project" value="UniProtKB-KW"/>
</dbReference>
<dbReference type="Gene3D" id="3.30.1330.30">
    <property type="match status" value="1"/>
</dbReference>
<evidence type="ECO:0000259" key="4">
    <source>
        <dbReference type="SMART" id="SM00967"/>
    </source>
</evidence>